<keyword evidence="2" id="KW-1185">Reference proteome</keyword>
<dbReference type="Proteomes" id="UP001059041">
    <property type="component" value="Linkage Group LG4"/>
</dbReference>
<dbReference type="PANTHER" id="PTHR31025">
    <property type="entry name" value="SI:CH211-196P9.1-RELATED"/>
    <property type="match status" value="1"/>
</dbReference>
<organism evidence="1 2">
    <name type="scientific">Triplophysa rosa</name>
    <name type="common">Cave loach</name>
    <dbReference type="NCBI Taxonomy" id="992332"/>
    <lineage>
        <taxon>Eukaryota</taxon>
        <taxon>Metazoa</taxon>
        <taxon>Chordata</taxon>
        <taxon>Craniata</taxon>
        <taxon>Vertebrata</taxon>
        <taxon>Euteleostomi</taxon>
        <taxon>Actinopterygii</taxon>
        <taxon>Neopterygii</taxon>
        <taxon>Teleostei</taxon>
        <taxon>Ostariophysi</taxon>
        <taxon>Cypriniformes</taxon>
        <taxon>Nemacheilidae</taxon>
        <taxon>Triplophysa</taxon>
    </lineage>
</organism>
<protein>
    <submittedName>
        <fullName evidence="1">Uncharacterized protein</fullName>
    </submittedName>
</protein>
<comment type="caution">
    <text evidence="1">The sequence shown here is derived from an EMBL/GenBank/DDBJ whole genome shotgun (WGS) entry which is preliminary data.</text>
</comment>
<dbReference type="AlphaFoldDB" id="A0A9W7WZF4"/>
<dbReference type="PANTHER" id="PTHR31025:SF30">
    <property type="entry name" value="SI:DKEY-15H8.17"/>
    <property type="match status" value="1"/>
</dbReference>
<accession>A0A9W7WZF4</accession>
<dbReference type="EMBL" id="JAFHDT010000004">
    <property type="protein sequence ID" value="KAI7810948.1"/>
    <property type="molecule type" value="Genomic_DNA"/>
</dbReference>
<sequence length="305" mass="35111">MDAGERPMSEDRRHMVKVIVDSMREHSLNPTRKDCTVVARDITDVFPQSFLDKTEEGETIGSRGHKFRTILQHFGYKKEEAFLLSWKFLLSHFTSLTGIDLCTRLHEDLDSKGKRLLEFFRGQIKKWNKNVKAVLKEALKEDREGTDLAAMLVIMAHFNEAEETLFVLADVTSTPADADAQLSLPITPRLIMLGDTLYSANKWMLSIEGHVEIPHSPPMPDFTTAFAVLFASFYVFNIEYQVEAVTTLEFVQRFLVRINPESSKSSAKVQRSQKTGKSVHRKRSYMNPRVISFIRDFIEFDWQNN</sequence>
<proteinExistence type="predicted"/>
<reference evidence="1" key="1">
    <citation type="submission" date="2021-02" db="EMBL/GenBank/DDBJ databases">
        <title>Comparative genomics reveals that relaxation of natural selection precedes convergent phenotypic evolution of cavefish.</title>
        <authorList>
            <person name="Peng Z."/>
        </authorList>
    </citation>
    <scope>NUCLEOTIDE SEQUENCE</scope>
    <source>
        <tissue evidence="1">Muscle</tissue>
    </source>
</reference>
<evidence type="ECO:0000313" key="2">
    <source>
        <dbReference type="Proteomes" id="UP001059041"/>
    </source>
</evidence>
<gene>
    <name evidence="1" type="ORF">IRJ41_008568</name>
</gene>
<evidence type="ECO:0000313" key="1">
    <source>
        <dbReference type="EMBL" id="KAI7810948.1"/>
    </source>
</evidence>
<name>A0A9W7WZF4_TRIRA</name>